<comment type="caution">
    <text evidence="2">The sequence shown here is derived from an EMBL/GenBank/DDBJ whole genome shotgun (WGS) entry which is preliminary data.</text>
</comment>
<dbReference type="EMBL" id="LNPX01000003">
    <property type="protein sequence ID" value="OEK59026.1"/>
    <property type="molecule type" value="Genomic_DNA"/>
</dbReference>
<evidence type="ECO:0000313" key="3">
    <source>
        <dbReference type="Proteomes" id="UP000095464"/>
    </source>
</evidence>
<dbReference type="InterPro" id="IPR018878">
    <property type="entry name" value="ORF6C_dom"/>
</dbReference>
<sequence length="165" mass="19393">MSNQVMDLNKAQMEQMVAQANSIYQMYNELTEMKSEFRGLYDEIREEFDSFKNTVPLTGPQADRLHSFCSRKGHQFTREYFGQQVSQELYSKKYGHLIRGIFTAIKRRYEVNKYNQVRRIDGEQAIAFVENLTLDDLPKNYKRLTDSQIDTAARHGDYNVLEKLG</sequence>
<reference evidence="3" key="1">
    <citation type="submission" date="2015-11" db="EMBL/GenBank/DDBJ databases">
        <title>Genomic diversity of Staphylococcus saprophyticus strains from urinary tract infections, animal surfaces, and fermented foods.</title>
        <authorList>
            <person name="Wolfe B.E."/>
        </authorList>
    </citation>
    <scope>NUCLEOTIDE SEQUENCE [LARGE SCALE GENOMIC DNA]</scope>
    <source>
        <strain evidence="3">738_7</strain>
    </source>
</reference>
<dbReference type="RefSeq" id="WP_069813056.1">
    <property type="nucleotide sequence ID" value="NZ_JARGCI010000001.1"/>
</dbReference>
<dbReference type="Proteomes" id="UP000095464">
    <property type="component" value="Unassembled WGS sequence"/>
</dbReference>
<feature type="domain" description="ORF6C" evidence="1">
    <location>
        <begin position="41"/>
        <end position="135"/>
    </location>
</feature>
<gene>
    <name evidence="2" type="ORF">ASS94_00525</name>
</gene>
<accession>A0AAP7IFB7</accession>
<dbReference type="Pfam" id="PF10552">
    <property type="entry name" value="ORF6C"/>
    <property type="match status" value="1"/>
</dbReference>
<dbReference type="AlphaFoldDB" id="A0AAP7IFB7"/>
<proteinExistence type="predicted"/>
<evidence type="ECO:0000313" key="2">
    <source>
        <dbReference type="EMBL" id="OEK59026.1"/>
    </source>
</evidence>
<evidence type="ECO:0000259" key="1">
    <source>
        <dbReference type="Pfam" id="PF10552"/>
    </source>
</evidence>
<organism evidence="2 3">
    <name type="scientific">Staphylococcus equorum</name>
    <dbReference type="NCBI Taxonomy" id="246432"/>
    <lineage>
        <taxon>Bacteria</taxon>
        <taxon>Bacillati</taxon>
        <taxon>Bacillota</taxon>
        <taxon>Bacilli</taxon>
        <taxon>Bacillales</taxon>
        <taxon>Staphylococcaceae</taxon>
        <taxon>Staphylococcus</taxon>
    </lineage>
</organism>
<protein>
    <recommendedName>
        <fullName evidence="1">ORF6C domain-containing protein</fullName>
    </recommendedName>
</protein>
<name>A0AAP7IFB7_9STAP</name>